<dbReference type="EMBL" id="CM047900">
    <property type="protein sequence ID" value="KAJ0100323.1"/>
    <property type="molecule type" value="Genomic_DNA"/>
</dbReference>
<name>A0ACC1BN24_9ROSI</name>
<organism evidence="1 2">
    <name type="scientific">Pistacia atlantica</name>
    <dbReference type="NCBI Taxonomy" id="434234"/>
    <lineage>
        <taxon>Eukaryota</taxon>
        <taxon>Viridiplantae</taxon>
        <taxon>Streptophyta</taxon>
        <taxon>Embryophyta</taxon>
        <taxon>Tracheophyta</taxon>
        <taxon>Spermatophyta</taxon>
        <taxon>Magnoliopsida</taxon>
        <taxon>eudicotyledons</taxon>
        <taxon>Gunneridae</taxon>
        <taxon>Pentapetalae</taxon>
        <taxon>rosids</taxon>
        <taxon>malvids</taxon>
        <taxon>Sapindales</taxon>
        <taxon>Anacardiaceae</taxon>
        <taxon>Pistacia</taxon>
    </lineage>
</organism>
<accession>A0ACC1BN24</accession>
<sequence>MASKAISLFSVSFLILLSLLSHSAFADSHEKKHSPFEFLNHLQGCHKGEKVKGVHELKKYLEKFGYLNFKTSANQTHSDDDDFDEILESALKTYQLNYHLNVTGVLDTKTVSKMSMSRCAMADIVNGTTRMLSGKKTVDHRGSTHFHTVSHFSFFEGKPKWPSTKYHLTYAFLPGIRVDAVKPVRRAFATWAANTHFTFSWTRNISKADFTISFESGDHGDGYPFDGPGGTLAHAYAPTDGRFHYDAEETWSLAATPGACDLETLALHEIGHLLGLLHGSVEEAIMAPTFSPGQAKVLHGDDIQGIKTLYNV</sequence>
<proteinExistence type="predicted"/>
<reference evidence="2" key="1">
    <citation type="journal article" date="2023" name="G3 (Bethesda)">
        <title>Genome assembly and association tests identify interacting loci associated with vigor, precocity, and sex in interspecific pistachio rootstocks.</title>
        <authorList>
            <person name="Palmer W."/>
            <person name="Jacygrad E."/>
            <person name="Sagayaradj S."/>
            <person name="Cavanaugh K."/>
            <person name="Han R."/>
            <person name="Bertier L."/>
            <person name="Beede B."/>
            <person name="Kafkas S."/>
            <person name="Golino D."/>
            <person name="Preece J."/>
            <person name="Michelmore R."/>
        </authorList>
    </citation>
    <scope>NUCLEOTIDE SEQUENCE [LARGE SCALE GENOMIC DNA]</scope>
</reference>
<gene>
    <name evidence="1" type="ORF">Patl1_22006</name>
</gene>
<protein>
    <submittedName>
        <fullName evidence="1">Uncharacterized protein</fullName>
    </submittedName>
</protein>
<evidence type="ECO:0000313" key="1">
    <source>
        <dbReference type="EMBL" id="KAJ0100323.1"/>
    </source>
</evidence>
<comment type="caution">
    <text evidence="1">The sequence shown here is derived from an EMBL/GenBank/DDBJ whole genome shotgun (WGS) entry which is preliminary data.</text>
</comment>
<dbReference type="Proteomes" id="UP001164250">
    <property type="component" value="Chromosome 4"/>
</dbReference>
<keyword evidence="2" id="KW-1185">Reference proteome</keyword>
<evidence type="ECO:0000313" key="2">
    <source>
        <dbReference type="Proteomes" id="UP001164250"/>
    </source>
</evidence>